<dbReference type="EMBL" id="MU273677">
    <property type="protein sequence ID" value="KAI0029414.1"/>
    <property type="molecule type" value="Genomic_DNA"/>
</dbReference>
<organism evidence="1 2">
    <name type="scientific">Vararia minispora EC-137</name>
    <dbReference type="NCBI Taxonomy" id="1314806"/>
    <lineage>
        <taxon>Eukaryota</taxon>
        <taxon>Fungi</taxon>
        <taxon>Dikarya</taxon>
        <taxon>Basidiomycota</taxon>
        <taxon>Agaricomycotina</taxon>
        <taxon>Agaricomycetes</taxon>
        <taxon>Russulales</taxon>
        <taxon>Lachnocladiaceae</taxon>
        <taxon>Vararia</taxon>
    </lineage>
</organism>
<evidence type="ECO:0000313" key="2">
    <source>
        <dbReference type="Proteomes" id="UP000814128"/>
    </source>
</evidence>
<protein>
    <submittedName>
        <fullName evidence="1">Uncharacterized protein</fullName>
    </submittedName>
</protein>
<gene>
    <name evidence="1" type="ORF">K488DRAFT_88743</name>
</gene>
<sequence length="585" mass="65643">MKNDSNFTDEEIEDARKASERLSKLNPTPPQRRADGRDLPFIPPEVYLEIFEHLPVVVPITFDWLDEDVSQTDLKRVYDNLIPVCHYFRAVCLPRRLEHLKIGFCERDLVSFIDGITAFPYPAWGLRALIQRVSLQSPSLADLGVLPLIFISGFHSFPNLSTILVQNIPVNSEMLASVALHPRIDSVSFIHCLFMPLQAGTDDLLFDCARDKLLQISSPPTPWIALSALGCGGDDDVGLYFDALARLAASPHLTSLRTDRFDLARAVFSETTHFGSLTDLSILLQTDEDALSLETYLSRTPSLETLRIIDYRGSSHASFSRLHPEALPRLSCIECPLIFLDGLVRGRPLTEVHLAMGGSLKVDVSFDSIDSHISDGWYRPLSHLAQSTACLKELSINVKVLERFLIPAIAQATALKKLNLYWDKSTIDDLRRALRQDQKTSVPVHTSVQTIHIPSRALVPSCPYDFQEHALNLVLQHDLIRSVFQTAFPAATEIAFCAQVAWRRGEEAGVWCPVVLKPESTIRVLLRRTNVTAAMYRHMWDEHPLEYPSAVVDWEGCFSNLFGDKAWTALGLYGGLKRVLLPEQV</sequence>
<accession>A0ACB8QCD6</accession>
<dbReference type="Proteomes" id="UP000814128">
    <property type="component" value="Unassembled WGS sequence"/>
</dbReference>
<comment type="caution">
    <text evidence="1">The sequence shown here is derived from an EMBL/GenBank/DDBJ whole genome shotgun (WGS) entry which is preliminary data.</text>
</comment>
<keyword evidence="2" id="KW-1185">Reference proteome</keyword>
<proteinExistence type="predicted"/>
<evidence type="ECO:0000313" key="1">
    <source>
        <dbReference type="EMBL" id="KAI0029414.1"/>
    </source>
</evidence>
<reference evidence="1" key="2">
    <citation type="journal article" date="2022" name="New Phytol.">
        <title>Evolutionary transition to the ectomycorrhizal habit in the genomes of a hyperdiverse lineage of mushroom-forming fungi.</title>
        <authorList>
            <person name="Looney B."/>
            <person name="Miyauchi S."/>
            <person name="Morin E."/>
            <person name="Drula E."/>
            <person name="Courty P.E."/>
            <person name="Kohler A."/>
            <person name="Kuo A."/>
            <person name="LaButti K."/>
            <person name="Pangilinan J."/>
            <person name="Lipzen A."/>
            <person name="Riley R."/>
            <person name="Andreopoulos W."/>
            <person name="He G."/>
            <person name="Johnson J."/>
            <person name="Nolan M."/>
            <person name="Tritt A."/>
            <person name="Barry K.W."/>
            <person name="Grigoriev I.V."/>
            <person name="Nagy L.G."/>
            <person name="Hibbett D."/>
            <person name="Henrissat B."/>
            <person name="Matheny P.B."/>
            <person name="Labbe J."/>
            <person name="Martin F.M."/>
        </authorList>
    </citation>
    <scope>NUCLEOTIDE SEQUENCE</scope>
    <source>
        <strain evidence="1">EC-137</strain>
    </source>
</reference>
<name>A0ACB8QCD6_9AGAM</name>
<reference evidence="1" key="1">
    <citation type="submission" date="2021-02" db="EMBL/GenBank/DDBJ databases">
        <authorList>
            <consortium name="DOE Joint Genome Institute"/>
            <person name="Ahrendt S."/>
            <person name="Looney B.P."/>
            <person name="Miyauchi S."/>
            <person name="Morin E."/>
            <person name="Drula E."/>
            <person name="Courty P.E."/>
            <person name="Chicoki N."/>
            <person name="Fauchery L."/>
            <person name="Kohler A."/>
            <person name="Kuo A."/>
            <person name="Labutti K."/>
            <person name="Pangilinan J."/>
            <person name="Lipzen A."/>
            <person name="Riley R."/>
            <person name="Andreopoulos W."/>
            <person name="He G."/>
            <person name="Johnson J."/>
            <person name="Barry K.W."/>
            <person name="Grigoriev I.V."/>
            <person name="Nagy L."/>
            <person name="Hibbett D."/>
            <person name="Henrissat B."/>
            <person name="Matheny P.B."/>
            <person name="Labbe J."/>
            <person name="Martin F."/>
        </authorList>
    </citation>
    <scope>NUCLEOTIDE SEQUENCE</scope>
    <source>
        <strain evidence="1">EC-137</strain>
    </source>
</reference>